<dbReference type="EMBL" id="GBRH01265723">
    <property type="protein sequence ID" value="JAD32172.1"/>
    <property type="molecule type" value="Transcribed_RNA"/>
</dbReference>
<protein>
    <submittedName>
        <fullName evidence="1">Uncharacterized protein</fullName>
    </submittedName>
</protein>
<sequence length="14" mass="1554">MRPRAYTATMSAPT</sequence>
<proteinExistence type="predicted"/>
<organism evidence="1">
    <name type="scientific">Arundo donax</name>
    <name type="common">Giant reed</name>
    <name type="synonym">Donax arundinaceus</name>
    <dbReference type="NCBI Taxonomy" id="35708"/>
    <lineage>
        <taxon>Eukaryota</taxon>
        <taxon>Viridiplantae</taxon>
        <taxon>Streptophyta</taxon>
        <taxon>Embryophyta</taxon>
        <taxon>Tracheophyta</taxon>
        <taxon>Spermatophyta</taxon>
        <taxon>Magnoliopsida</taxon>
        <taxon>Liliopsida</taxon>
        <taxon>Poales</taxon>
        <taxon>Poaceae</taxon>
        <taxon>PACMAD clade</taxon>
        <taxon>Arundinoideae</taxon>
        <taxon>Arundineae</taxon>
        <taxon>Arundo</taxon>
    </lineage>
</organism>
<name>A0A0A8ZBE2_ARUDO</name>
<reference evidence="1" key="1">
    <citation type="submission" date="2014-09" db="EMBL/GenBank/DDBJ databases">
        <authorList>
            <person name="Magalhaes I.L.F."/>
            <person name="Oliveira U."/>
            <person name="Santos F.R."/>
            <person name="Vidigal T.H.D.A."/>
            <person name="Brescovit A.D."/>
            <person name="Santos A.J."/>
        </authorList>
    </citation>
    <scope>NUCLEOTIDE SEQUENCE</scope>
    <source>
        <tissue evidence="1">Shoot tissue taken approximately 20 cm above the soil surface</tissue>
    </source>
</reference>
<evidence type="ECO:0000313" key="1">
    <source>
        <dbReference type="EMBL" id="JAD32172.1"/>
    </source>
</evidence>
<accession>A0A0A8ZBE2</accession>
<reference evidence="1" key="2">
    <citation type="journal article" date="2015" name="Data Brief">
        <title>Shoot transcriptome of the giant reed, Arundo donax.</title>
        <authorList>
            <person name="Barrero R.A."/>
            <person name="Guerrero F.D."/>
            <person name="Moolhuijzen P."/>
            <person name="Goolsby J.A."/>
            <person name="Tidwell J."/>
            <person name="Bellgard S.E."/>
            <person name="Bellgard M.I."/>
        </authorList>
    </citation>
    <scope>NUCLEOTIDE SEQUENCE</scope>
    <source>
        <tissue evidence="1">Shoot tissue taken approximately 20 cm above the soil surface</tissue>
    </source>
</reference>